<keyword evidence="1" id="KW-0732">Signal</keyword>
<proteinExistence type="predicted"/>
<evidence type="ECO:0000313" key="2">
    <source>
        <dbReference type="EMBL" id="ABC22431.1"/>
    </source>
</evidence>
<evidence type="ECO:0000256" key="1">
    <source>
        <dbReference type="SAM" id="SignalP"/>
    </source>
</evidence>
<dbReference type="EnsemblBacteria" id="ABC22431">
    <property type="protein sequence ID" value="ABC22431"/>
    <property type="gene ID" value="Rru_A1631"/>
</dbReference>
<name>Q2RTW4_RHORT</name>
<organism evidence="2 3">
    <name type="scientific">Rhodospirillum rubrum (strain ATCC 11170 / ATH 1.1.1 / DSM 467 / LMG 4362 / NCIMB 8255 / S1)</name>
    <dbReference type="NCBI Taxonomy" id="269796"/>
    <lineage>
        <taxon>Bacteria</taxon>
        <taxon>Pseudomonadati</taxon>
        <taxon>Pseudomonadota</taxon>
        <taxon>Alphaproteobacteria</taxon>
        <taxon>Rhodospirillales</taxon>
        <taxon>Rhodospirillaceae</taxon>
        <taxon>Rhodospirillum</taxon>
    </lineage>
</organism>
<dbReference type="EMBL" id="CP000230">
    <property type="protein sequence ID" value="ABC22431.1"/>
    <property type="molecule type" value="Genomic_DNA"/>
</dbReference>
<reference evidence="2 3" key="1">
    <citation type="journal article" date="2011" name="Stand. Genomic Sci.">
        <title>Complete genome sequence of Rhodospirillum rubrum type strain (S1).</title>
        <authorList>
            <person name="Munk A.C."/>
            <person name="Copeland A."/>
            <person name="Lucas S."/>
            <person name="Lapidus A."/>
            <person name="Del Rio T.G."/>
            <person name="Barry K."/>
            <person name="Detter J.C."/>
            <person name="Hammon N."/>
            <person name="Israni S."/>
            <person name="Pitluck S."/>
            <person name="Brettin T."/>
            <person name="Bruce D."/>
            <person name="Han C."/>
            <person name="Tapia R."/>
            <person name="Gilna P."/>
            <person name="Schmutz J."/>
            <person name="Larimer F."/>
            <person name="Land M."/>
            <person name="Kyrpides N.C."/>
            <person name="Mavromatis K."/>
            <person name="Richardson P."/>
            <person name="Rohde M."/>
            <person name="Goker M."/>
            <person name="Klenk H.P."/>
            <person name="Zhang Y."/>
            <person name="Roberts G.P."/>
            <person name="Reslewic S."/>
            <person name="Schwartz D.C."/>
        </authorList>
    </citation>
    <scope>NUCLEOTIDE SEQUENCE [LARGE SCALE GENOMIC DNA]</scope>
    <source>
        <strain evidence="3">ATCC 11170 / ATH 1.1.1 / DSM 467 / LMG 4362 / NCIMB 8255 / S1</strain>
    </source>
</reference>
<dbReference type="AlphaFoldDB" id="Q2RTW4"/>
<feature type="chain" id="PRO_5004214647" evidence="1">
    <location>
        <begin position="32"/>
        <end position="140"/>
    </location>
</feature>
<protein>
    <submittedName>
        <fullName evidence="2">Uncharacterized protein</fullName>
    </submittedName>
</protein>
<dbReference type="PATRIC" id="fig|269796.9.peg.1708"/>
<keyword evidence="3" id="KW-1185">Reference proteome</keyword>
<dbReference type="RefSeq" id="WP_011389321.1">
    <property type="nucleotide sequence ID" value="NC_007643.1"/>
</dbReference>
<sequence>MCAAPSPRPPRHAQALLVLVCCLVGGPAALAADSLETTRRYGTGTAPYRQVGDLRKDLSVLCRRGQFNQVKIDGLYIGYRGKDAAGKPIEGGKTITGIAKKGYNLFDPQNKAEDNVTYHFHNDTLSNCLVFEAKPPPPGP</sequence>
<dbReference type="KEGG" id="rru:Rru_A1631"/>
<feature type="signal peptide" evidence="1">
    <location>
        <begin position="1"/>
        <end position="31"/>
    </location>
</feature>
<evidence type="ECO:0000313" key="3">
    <source>
        <dbReference type="Proteomes" id="UP000001929"/>
    </source>
</evidence>
<dbReference type="Proteomes" id="UP000001929">
    <property type="component" value="Chromosome"/>
</dbReference>
<accession>Q2RTW4</accession>
<gene>
    <name evidence="2" type="ordered locus">Rru_A1631</name>
</gene>
<dbReference type="HOGENOM" id="CLU_1833668_0_0_5"/>